<dbReference type="OrthoDB" id="346243at2"/>
<proteinExistence type="predicted"/>
<reference evidence="2 3" key="1">
    <citation type="submission" date="2017-07" db="EMBL/GenBank/DDBJ databases">
        <title>Leptospira spp. isolated from tropical soils.</title>
        <authorList>
            <person name="Thibeaux R."/>
            <person name="Iraola G."/>
            <person name="Ferres I."/>
            <person name="Bierque E."/>
            <person name="Girault D."/>
            <person name="Soupe-Gilbert M.-E."/>
            <person name="Picardeau M."/>
            <person name="Goarant C."/>
        </authorList>
    </citation>
    <scope>NUCLEOTIDE SEQUENCE [LARGE SCALE GENOMIC DNA]</scope>
    <source>
        <strain evidence="2 3">ES4-C-A1</strain>
    </source>
</reference>
<protein>
    <submittedName>
        <fullName evidence="2">Uncharacterized protein</fullName>
    </submittedName>
</protein>
<dbReference type="InterPro" id="IPR030934">
    <property type="entry name" value="Intein_C"/>
</dbReference>
<sequence>EKVYNLEVEDAHTYYVSESGVLVHNTSYDVKPDGRALSKIEAQALAEELKKKGANKIDTEKLVAVLESHGVSPTELRKIVDDFRLSGGPNSTKFTDSQIIEVYNFRKDLGLDGGNLPDFLRSDYFSSDRPEYYQFSENTKLKYKFNMKGEGYYNVANQTLPETHKYGTKGLVETLSNTIEAWKQMYPNDPIPVNDLGYHTGGGDPRAGTTPKVVSHHQGGVKMDLGFMTDVPKTYAGEYFDNSHYSRSKTIEFIETLARSAPDGYKVVKILFNDPVVKNYFDNHPDPRMNSIVKPKPGHANHLDVEVQRDGN</sequence>
<dbReference type="AlphaFoldDB" id="A0A2M9ZTH4"/>
<feature type="compositionally biased region" description="Basic and acidic residues" evidence="1">
    <location>
        <begin position="301"/>
        <end position="312"/>
    </location>
</feature>
<dbReference type="Gene3D" id="3.30.1380.10">
    <property type="match status" value="1"/>
</dbReference>
<gene>
    <name evidence="2" type="ORF">CH365_19820</name>
</gene>
<evidence type="ECO:0000256" key="1">
    <source>
        <dbReference type="SAM" id="MobiDB-lite"/>
    </source>
</evidence>
<evidence type="ECO:0000313" key="2">
    <source>
        <dbReference type="EMBL" id="PJZ75259.1"/>
    </source>
</evidence>
<dbReference type="Gene3D" id="2.170.16.10">
    <property type="entry name" value="Hedgehog/Intein (Hint) domain"/>
    <property type="match status" value="1"/>
</dbReference>
<accession>A0A2M9ZTH4</accession>
<evidence type="ECO:0000313" key="3">
    <source>
        <dbReference type="Proteomes" id="UP000231843"/>
    </source>
</evidence>
<dbReference type="EMBL" id="NPEA01000027">
    <property type="protein sequence ID" value="PJZ75259.1"/>
    <property type="molecule type" value="Genomic_DNA"/>
</dbReference>
<organism evidence="2 3">
    <name type="scientific">Leptospira neocaledonica</name>
    <dbReference type="NCBI Taxonomy" id="2023192"/>
    <lineage>
        <taxon>Bacteria</taxon>
        <taxon>Pseudomonadati</taxon>
        <taxon>Spirochaetota</taxon>
        <taxon>Spirochaetia</taxon>
        <taxon>Leptospirales</taxon>
        <taxon>Leptospiraceae</taxon>
        <taxon>Leptospira</taxon>
    </lineage>
</organism>
<comment type="caution">
    <text evidence="2">The sequence shown here is derived from an EMBL/GenBank/DDBJ whole genome shotgun (WGS) entry which is preliminary data.</text>
</comment>
<dbReference type="Proteomes" id="UP000231843">
    <property type="component" value="Unassembled WGS sequence"/>
</dbReference>
<name>A0A2M9ZTH4_9LEPT</name>
<dbReference type="RefSeq" id="WP_100770270.1">
    <property type="nucleotide sequence ID" value="NZ_NPEA01000027.1"/>
</dbReference>
<feature type="non-terminal residue" evidence="2">
    <location>
        <position position="1"/>
    </location>
</feature>
<dbReference type="NCBIfam" id="TIGR01443">
    <property type="entry name" value="intein_Cterm"/>
    <property type="match status" value="1"/>
</dbReference>
<dbReference type="InterPro" id="IPR009045">
    <property type="entry name" value="Zn_M74/Hedgehog-like"/>
</dbReference>
<dbReference type="PROSITE" id="PS50818">
    <property type="entry name" value="INTEIN_C_TER"/>
    <property type="match status" value="1"/>
</dbReference>
<keyword evidence="3" id="KW-1185">Reference proteome</keyword>
<feature type="region of interest" description="Disordered" evidence="1">
    <location>
        <begin position="290"/>
        <end position="312"/>
    </location>
</feature>
<dbReference type="SUPFAM" id="SSF55166">
    <property type="entry name" value="Hedgehog/DD-peptidase"/>
    <property type="match status" value="1"/>
</dbReference>